<dbReference type="AlphaFoldDB" id="A0A9P9ERM3"/>
<sequence length="215" mass="25293">MSPDELMQMERDGGGAIKAIWKQIYAPPPAWIQQIVDAQQPWGFVFYKSREVERKYGHAWDENWRRDIIQENTNRIPYPFKGERPHEYTRLDYIHSGGNEPTLKRLWTNDLTAGPISQDLPEDNALRRGPTRGTFCVWAYDADWEPSSTDVTLPNGEGYRGRVKVPIYSLNAWFYVARYEGVSVKDMWLKAQTHHLKLWICYLKPIENWHHESDI</sequence>
<gene>
    <name evidence="1" type="ORF">B0J13DRAFT_526039</name>
</gene>
<evidence type="ECO:0000313" key="1">
    <source>
        <dbReference type="EMBL" id="KAH7142580.1"/>
    </source>
</evidence>
<protein>
    <submittedName>
        <fullName evidence="1">Uncharacterized protein</fullName>
    </submittedName>
</protein>
<name>A0A9P9ERM3_9HYPO</name>
<evidence type="ECO:0000313" key="2">
    <source>
        <dbReference type="Proteomes" id="UP000717696"/>
    </source>
</evidence>
<dbReference type="Proteomes" id="UP000717696">
    <property type="component" value="Unassembled WGS sequence"/>
</dbReference>
<dbReference type="OrthoDB" id="4777915at2759"/>
<keyword evidence="2" id="KW-1185">Reference proteome</keyword>
<dbReference type="EMBL" id="JAGMUU010000011">
    <property type="protein sequence ID" value="KAH7142580.1"/>
    <property type="molecule type" value="Genomic_DNA"/>
</dbReference>
<comment type="caution">
    <text evidence="1">The sequence shown here is derived from an EMBL/GenBank/DDBJ whole genome shotgun (WGS) entry which is preliminary data.</text>
</comment>
<reference evidence="1" key="1">
    <citation type="journal article" date="2021" name="Nat. Commun.">
        <title>Genetic determinants of endophytism in the Arabidopsis root mycobiome.</title>
        <authorList>
            <person name="Mesny F."/>
            <person name="Miyauchi S."/>
            <person name="Thiergart T."/>
            <person name="Pickel B."/>
            <person name="Atanasova L."/>
            <person name="Karlsson M."/>
            <person name="Huettel B."/>
            <person name="Barry K.W."/>
            <person name="Haridas S."/>
            <person name="Chen C."/>
            <person name="Bauer D."/>
            <person name="Andreopoulos W."/>
            <person name="Pangilinan J."/>
            <person name="LaButti K."/>
            <person name="Riley R."/>
            <person name="Lipzen A."/>
            <person name="Clum A."/>
            <person name="Drula E."/>
            <person name="Henrissat B."/>
            <person name="Kohler A."/>
            <person name="Grigoriev I.V."/>
            <person name="Martin F.M."/>
            <person name="Hacquard S."/>
        </authorList>
    </citation>
    <scope>NUCLEOTIDE SEQUENCE</scope>
    <source>
        <strain evidence="1">MPI-CAGE-AT-0021</strain>
    </source>
</reference>
<organism evidence="1 2">
    <name type="scientific">Dactylonectria estremocensis</name>
    <dbReference type="NCBI Taxonomy" id="1079267"/>
    <lineage>
        <taxon>Eukaryota</taxon>
        <taxon>Fungi</taxon>
        <taxon>Dikarya</taxon>
        <taxon>Ascomycota</taxon>
        <taxon>Pezizomycotina</taxon>
        <taxon>Sordariomycetes</taxon>
        <taxon>Hypocreomycetidae</taxon>
        <taxon>Hypocreales</taxon>
        <taxon>Nectriaceae</taxon>
        <taxon>Dactylonectria</taxon>
    </lineage>
</organism>
<accession>A0A9P9ERM3</accession>
<proteinExistence type="predicted"/>